<proteinExistence type="predicted"/>
<comment type="caution">
    <text evidence="2">The sequence shown here is derived from an EMBL/GenBank/DDBJ whole genome shotgun (WGS) entry which is preliminary data.</text>
</comment>
<dbReference type="InterPro" id="IPR037461">
    <property type="entry name" value="CtCE2-like_dom"/>
</dbReference>
<dbReference type="InterPro" id="IPR013830">
    <property type="entry name" value="SGNH_hydro"/>
</dbReference>
<dbReference type="RefSeq" id="WP_058963311.1">
    <property type="nucleotide sequence ID" value="NZ_CABKVM010000014.1"/>
</dbReference>
<evidence type="ECO:0000313" key="2">
    <source>
        <dbReference type="EMBL" id="TCL53440.1"/>
    </source>
</evidence>
<dbReference type="AlphaFoldDB" id="A0A4R1QTJ8"/>
<sequence length="367" mass="41359">MRYIPWSELRAWVKTHGRCWEQPEMLHFNWSCCGVSLRVRATLVVADFCAACGDEWDGIPDQPGVRKRQNWPWAAVFRAGEETPDRRFQITETQHSQLLFAAQQTDAQTLHVVKLTENAKTRLALRGIWLEGELEQLPEEPPKKRIELVGDSITCGFGNLTDMRDRFFYDADEDAWQAHGPLAARKLGMDWRMISISGICLARRGSLPMDYAMEDLYRYTDYPGQTAEGLQPQLWDFAAAPADYVVINLGTNDSTAAAFEGVPSPTSESFEQDYLRFLGMVRACNGPRTHIICALGSMDHYFFDSICRAVKKHCEETGDFNVSCLKYLRMSPADGFGACGHPSAATHRKMAEELCQHIARLEAGSSC</sequence>
<name>A0A4R1QTJ8_9FIRM</name>
<protein>
    <submittedName>
        <fullName evidence="2">Lysophospholipase L1-like esterase</fullName>
    </submittedName>
</protein>
<organism evidence="2 3">
    <name type="scientific">Allofournierella massiliensis</name>
    <dbReference type="NCBI Taxonomy" id="1650663"/>
    <lineage>
        <taxon>Bacteria</taxon>
        <taxon>Bacillati</taxon>
        <taxon>Bacillota</taxon>
        <taxon>Clostridia</taxon>
        <taxon>Eubacteriales</taxon>
        <taxon>Oscillospiraceae</taxon>
        <taxon>Allofournierella</taxon>
    </lineage>
</organism>
<gene>
    <name evidence="2" type="ORF">EDD77_13415</name>
</gene>
<dbReference type="CDD" id="cd01831">
    <property type="entry name" value="Endoglucanase_E_like"/>
    <property type="match status" value="1"/>
</dbReference>
<dbReference type="EMBL" id="SLUM01000034">
    <property type="protein sequence ID" value="TCL53440.1"/>
    <property type="molecule type" value="Genomic_DNA"/>
</dbReference>
<dbReference type="OrthoDB" id="9801375at2"/>
<dbReference type="PANTHER" id="PTHR37834:SF2">
    <property type="entry name" value="ESTERASE, SGNH HYDROLASE-TYPE"/>
    <property type="match status" value="1"/>
</dbReference>
<dbReference type="InterPro" id="IPR036514">
    <property type="entry name" value="SGNH_hydro_sf"/>
</dbReference>
<reference evidence="2 3" key="1">
    <citation type="submission" date="2019-03" db="EMBL/GenBank/DDBJ databases">
        <title>Genomic Encyclopedia of Type Strains, Phase IV (KMG-IV): sequencing the most valuable type-strain genomes for metagenomic binning, comparative biology and taxonomic classification.</title>
        <authorList>
            <person name="Goeker M."/>
        </authorList>
    </citation>
    <scope>NUCLEOTIDE SEQUENCE [LARGE SCALE GENOMIC DNA]</scope>
    <source>
        <strain evidence="2 3">DSM 100451</strain>
    </source>
</reference>
<evidence type="ECO:0000259" key="1">
    <source>
        <dbReference type="Pfam" id="PF13472"/>
    </source>
</evidence>
<dbReference type="PANTHER" id="PTHR37834">
    <property type="entry name" value="GDSL-LIKE LIPASE/ACYLHYDROLASE DOMAIN PROTEIN (AFU_ORTHOLOGUE AFUA_2G00620)"/>
    <property type="match status" value="1"/>
</dbReference>
<feature type="domain" description="SGNH hydrolase-type esterase" evidence="1">
    <location>
        <begin position="149"/>
        <end position="348"/>
    </location>
</feature>
<dbReference type="Gene3D" id="3.40.50.1110">
    <property type="entry name" value="SGNH hydrolase"/>
    <property type="match status" value="1"/>
</dbReference>
<dbReference type="GO" id="GO:0052689">
    <property type="term" value="F:carboxylic ester hydrolase activity"/>
    <property type="evidence" value="ECO:0007669"/>
    <property type="project" value="InterPro"/>
</dbReference>
<dbReference type="InterPro" id="IPR052762">
    <property type="entry name" value="PCW_deacetylase/CE"/>
</dbReference>
<accession>A0A4R1QTJ8</accession>
<dbReference type="GeneID" id="97381580"/>
<dbReference type="Proteomes" id="UP000295184">
    <property type="component" value="Unassembled WGS sequence"/>
</dbReference>
<dbReference type="STRING" id="1650663.GCA_001486665_00805"/>
<dbReference type="SUPFAM" id="SSF52266">
    <property type="entry name" value="SGNH hydrolase"/>
    <property type="match status" value="1"/>
</dbReference>
<evidence type="ECO:0000313" key="3">
    <source>
        <dbReference type="Proteomes" id="UP000295184"/>
    </source>
</evidence>
<dbReference type="Pfam" id="PF13472">
    <property type="entry name" value="Lipase_GDSL_2"/>
    <property type="match status" value="1"/>
</dbReference>
<dbReference type="Gene3D" id="2.60.120.260">
    <property type="entry name" value="Galactose-binding domain-like"/>
    <property type="match status" value="1"/>
</dbReference>